<comment type="caution">
    <text evidence="7">The sequence shown here is derived from an EMBL/GenBank/DDBJ whole genome shotgun (WGS) entry which is preliminary data.</text>
</comment>
<keyword evidence="3 4" id="KW-0408">Iron</keyword>
<organism evidence="7 8">
    <name type="scientific">Rhodanobacter denitrificans</name>
    <dbReference type="NCBI Taxonomy" id="666685"/>
    <lineage>
        <taxon>Bacteria</taxon>
        <taxon>Pseudomonadati</taxon>
        <taxon>Pseudomonadota</taxon>
        <taxon>Gammaproteobacteria</taxon>
        <taxon>Lysobacterales</taxon>
        <taxon>Rhodanobacteraceae</taxon>
        <taxon>Rhodanobacter</taxon>
    </lineage>
</organism>
<dbReference type="InterPro" id="IPR009056">
    <property type="entry name" value="Cyt_c-like_dom"/>
</dbReference>
<dbReference type="SUPFAM" id="SSF53850">
    <property type="entry name" value="Periplasmic binding protein-like II"/>
    <property type="match status" value="1"/>
</dbReference>
<evidence type="ECO:0000259" key="6">
    <source>
        <dbReference type="PROSITE" id="PS51007"/>
    </source>
</evidence>
<protein>
    <submittedName>
        <fullName evidence="7">Cytochrome c class I</fullName>
    </submittedName>
</protein>
<dbReference type="Gene3D" id="3.40.190.10">
    <property type="entry name" value="Periplasmic binding protein-like II"/>
    <property type="match status" value="2"/>
</dbReference>
<evidence type="ECO:0000256" key="5">
    <source>
        <dbReference type="SAM" id="MobiDB-lite"/>
    </source>
</evidence>
<dbReference type="SMART" id="SM00062">
    <property type="entry name" value="PBPb"/>
    <property type="match status" value="1"/>
</dbReference>
<dbReference type="Pfam" id="PF13442">
    <property type="entry name" value="Cytochrome_CBB3"/>
    <property type="match status" value="1"/>
</dbReference>
<feature type="region of interest" description="Disordered" evidence="5">
    <location>
        <begin position="246"/>
        <end position="269"/>
    </location>
</feature>
<dbReference type="InterPro" id="IPR036909">
    <property type="entry name" value="Cyt_c-like_dom_sf"/>
</dbReference>
<dbReference type="GO" id="GO:0020037">
    <property type="term" value="F:heme binding"/>
    <property type="evidence" value="ECO:0007669"/>
    <property type="project" value="InterPro"/>
</dbReference>
<keyword evidence="1 4" id="KW-0349">Heme</keyword>
<evidence type="ECO:0000313" key="8">
    <source>
        <dbReference type="Proteomes" id="UP000249046"/>
    </source>
</evidence>
<dbReference type="PROSITE" id="PS51007">
    <property type="entry name" value="CYTC"/>
    <property type="match status" value="1"/>
</dbReference>
<evidence type="ECO:0000256" key="3">
    <source>
        <dbReference type="ARBA" id="ARBA00023004"/>
    </source>
</evidence>
<accession>A0A2W5KF48</accession>
<dbReference type="Gene3D" id="1.10.760.10">
    <property type="entry name" value="Cytochrome c-like domain"/>
    <property type="match status" value="1"/>
</dbReference>
<sequence>MNHRLLASLTLAASAAVLVHGGEARAAELSLCVDRASPTASLDTRLAEALAAAEGKTVRVERYDGTGGERGYRLRSYVELTAERCDFVLGFPLAGEDGLPDGVHATAAYARTGFVLVTAAGVEAATLDALAAGTRVAVTFNTTPNLWFDRHPALERVIVETDAEAVAALRGGEVGAVVLWRPALATLAGAASLRTVAIDEPGARWSLVALYGARAADQAAAFDAAIARLRADGALARILGAAAEPSARRQAGQRRTVTSRRRTDAAANPHRDAPLLTARAAAAKNDCAADAKSKKGKGAPALFTAEQAELGKKTYEEKCAFCHAPDLNGRAGPALRGKFFAAPSHGYKLRDIFKIVAENMPATAPGSLSHEEYVQIMAYILLNNGYPAGDAAMTFEEISRSKVPLRFYGE</sequence>
<dbReference type="InterPro" id="IPR001638">
    <property type="entry name" value="Solute-binding_3/MltF_N"/>
</dbReference>
<evidence type="ECO:0000256" key="2">
    <source>
        <dbReference type="ARBA" id="ARBA00022723"/>
    </source>
</evidence>
<dbReference type="EMBL" id="QFPO01000009">
    <property type="protein sequence ID" value="PZQ13445.1"/>
    <property type="molecule type" value="Genomic_DNA"/>
</dbReference>
<keyword evidence="2 4" id="KW-0479">Metal-binding</keyword>
<name>A0A2W5KF48_9GAMM</name>
<dbReference type="GO" id="GO:0009055">
    <property type="term" value="F:electron transfer activity"/>
    <property type="evidence" value="ECO:0007669"/>
    <property type="project" value="InterPro"/>
</dbReference>
<evidence type="ECO:0000256" key="4">
    <source>
        <dbReference type="PROSITE-ProRule" id="PRU00433"/>
    </source>
</evidence>
<feature type="domain" description="Cytochrome c" evidence="6">
    <location>
        <begin position="306"/>
        <end position="384"/>
    </location>
</feature>
<evidence type="ECO:0000313" key="7">
    <source>
        <dbReference type="EMBL" id="PZQ13445.1"/>
    </source>
</evidence>
<evidence type="ECO:0000256" key="1">
    <source>
        <dbReference type="ARBA" id="ARBA00022617"/>
    </source>
</evidence>
<dbReference type="AlphaFoldDB" id="A0A2W5KF48"/>
<dbReference type="Proteomes" id="UP000249046">
    <property type="component" value="Unassembled WGS sequence"/>
</dbReference>
<proteinExistence type="predicted"/>
<gene>
    <name evidence="7" type="ORF">DI564_11135</name>
</gene>
<dbReference type="SUPFAM" id="SSF46626">
    <property type="entry name" value="Cytochrome c"/>
    <property type="match status" value="1"/>
</dbReference>
<dbReference type="GO" id="GO:0046872">
    <property type="term" value="F:metal ion binding"/>
    <property type="evidence" value="ECO:0007669"/>
    <property type="project" value="UniProtKB-KW"/>
</dbReference>
<reference evidence="7 8" key="1">
    <citation type="submission" date="2017-08" db="EMBL/GenBank/DDBJ databases">
        <title>Infants hospitalized years apart are colonized by the same room-sourced microbial strains.</title>
        <authorList>
            <person name="Brooks B."/>
            <person name="Olm M.R."/>
            <person name="Firek B.A."/>
            <person name="Baker R."/>
            <person name="Thomas B.C."/>
            <person name="Morowitz M.J."/>
            <person name="Banfield J.F."/>
        </authorList>
    </citation>
    <scope>NUCLEOTIDE SEQUENCE [LARGE SCALE GENOMIC DNA]</scope>
    <source>
        <strain evidence="7">S2_005_003_R2_42</strain>
    </source>
</reference>